<dbReference type="GO" id="GO:0045254">
    <property type="term" value="C:pyruvate dehydrogenase complex"/>
    <property type="evidence" value="ECO:0007669"/>
    <property type="project" value="InterPro"/>
</dbReference>
<sequence>MNQRFLKMPRLGETMEEGKIVGWLVKPGEAFSRGDPILEIETDKTIAEFPALGDGRLQEILVGLDETIEVGQPIASIEIGAGPDWTAQEGDDEPALPAAATAASTADGDDLAETDLLMPRLGETMEEGRIAKWLKAEGESFARGEAILEIETDKTIAEFPALAGGKLLTILKGEDETVAVGAPIARILAPSEAGAETSTVEASPAQARDQAASLATHANAASSGNGARLRATPLARRLARARGLDLTALKGTGRRGRIEKHDVLSFAQDPTRGLQPATGPAEQVSSVALRRGRMAYLDSGAGEGVPLLLLHGFAGDRTTWAAIASGLKRAGRRVIIPDLPAHGLTDIEETEPQGLGSDLPELLKSLDVDRVSVVAHSLGAFAAVMLAQAAPAKVRALTLIAPAGLGREIDTGFIAGMADAQHPGEVSHLLRRLSVQGADLSEPALASLTKALSAGRLKRLADNLAGPLGQRIDALSPLHKLSATLPIRVLVGLEDRIIPWSQVQALPPRIAVHLLARSGHMPQWDQAKEVLEIILAQGDGR</sequence>
<protein>
    <submittedName>
        <fullName evidence="6">Acetoin dehydrogenase dihydrolipoyllysine-residue acetyltransferase subunit</fullName>
    </submittedName>
</protein>
<dbReference type="SUPFAM" id="SSF47005">
    <property type="entry name" value="Peripheral subunit-binding domain of 2-oxo acid dehydrogenase complex"/>
    <property type="match status" value="1"/>
</dbReference>
<dbReference type="NCBIfam" id="NF011457">
    <property type="entry name" value="PRK14875.1"/>
    <property type="match status" value="1"/>
</dbReference>
<dbReference type="Gene3D" id="3.40.50.1820">
    <property type="entry name" value="alpha/beta hydrolase"/>
    <property type="match status" value="1"/>
</dbReference>
<evidence type="ECO:0000259" key="4">
    <source>
        <dbReference type="PROSITE" id="PS50968"/>
    </source>
</evidence>
<dbReference type="GO" id="GO:0006086">
    <property type="term" value="P:pyruvate decarboxylation to acetyl-CoA"/>
    <property type="evidence" value="ECO:0007669"/>
    <property type="project" value="InterPro"/>
</dbReference>
<dbReference type="PROSITE" id="PS50968">
    <property type="entry name" value="BIOTINYL_LIPOYL"/>
    <property type="match status" value="2"/>
</dbReference>
<dbReference type="PRINTS" id="PR00111">
    <property type="entry name" value="ABHYDROLASE"/>
</dbReference>
<dbReference type="InterPro" id="IPR029058">
    <property type="entry name" value="AB_hydrolase_fold"/>
</dbReference>
<dbReference type="InterPro" id="IPR036625">
    <property type="entry name" value="E3-bd_dom_sf"/>
</dbReference>
<dbReference type="InterPro" id="IPR000089">
    <property type="entry name" value="Biotin_lipoyl"/>
</dbReference>
<keyword evidence="7" id="KW-1185">Reference proteome</keyword>
<evidence type="ECO:0000313" key="6">
    <source>
        <dbReference type="EMBL" id="OLP62045.1"/>
    </source>
</evidence>
<dbReference type="InterPro" id="IPR000073">
    <property type="entry name" value="AB_hydrolase_1"/>
</dbReference>
<dbReference type="InterPro" id="IPR011053">
    <property type="entry name" value="Single_hybrid_motif"/>
</dbReference>
<dbReference type="Pfam" id="PF02817">
    <property type="entry name" value="E3_binding"/>
    <property type="match status" value="1"/>
</dbReference>
<keyword evidence="6" id="KW-0808">Transferase</keyword>
<gene>
    <name evidence="6" type="ORF">BJF93_07480</name>
</gene>
<evidence type="ECO:0000256" key="3">
    <source>
        <dbReference type="ARBA" id="ARBA00022823"/>
    </source>
</evidence>
<dbReference type="Gene3D" id="4.10.320.10">
    <property type="entry name" value="E3-binding domain"/>
    <property type="match status" value="1"/>
</dbReference>
<dbReference type="PROSITE" id="PS00189">
    <property type="entry name" value="LIPOYL"/>
    <property type="match status" value="2"/>
</dbReference>
<reference evidence="6 7" key="1">
    <citation type="submission" date="2016-09" db="EMBL/GenBank/DDBJ databases">
        <title>Rhizobium sp. nov., a novel species isolated from the rice rhizosphere.</title>
        <authorList>
            <person name="Zhao J."/>
            <person name="Zhang X."/>
        </authorList>
    </citation>
    <scope>NUCLEOTIDE SEQUENCE [LARGE SCALE GENOMIC DNA]</scope>
    <source>
        <strain evidence="6 7">1.7048</strain>
    </source>
</reference>
<evidence type="ECO:0000259" key="5">
    <source>
        <dbReference type="PROSITE" id="PS51826"/>
    </source>
</evidence>
<dbReference type="InterPro" id="IPR003016">
    <property type="entry name" value="2-oxoA_DH_lipoyl-BS"/>
</dbReference>
<dbReference type="EMBL" id="MKIP01000029">
    <property type="protein sequence ID" value="OLP62045.1"/>
    <property type="molecule type" value="Genomic_DNA"/>
</dbReference>
<proteinExistence type="inferred from homology"/>
<dbReference type="PROSITE" id="PS51826">
    <property type="entry name" value="PSBD"/>
    <property type="match status" value="1"/>
</dbReference>
<comment type="caution">
    <text evidence="6">The sequence shown here is derived from an EMBL/GenBank/DDBJ whole genome shotgun (WGS) entry which is preliminary data.</text>
</comment>
<dbReference type="GO" id="GO:0016746">
    <property type="term" value="F:acyltransferase activity"/>
    <property type="evidence" value="ECO:0007669"/>
    <property type="project" value="InterPro"/>
</dbReference>
<dbReference type="InterPro" id="IPR045257">
    <property type="entry name" value="E2/Pdx1"/>
</dbReference>
<dbReference type="Gene3D" id="2.40.50.100">
    <property type="match status" value="2"/>
</dbReference>
<feature type="domain" description="Lipoyl-binding" evidence="4">
    <location>
        <begin position="3"/>
        <end position="78"/>
    </location>
</feature>
<comment type="cofactor">
    <cofactor evidence="1">
        <name>(R)-lipoate</name>
        <dbReference type="ChEBI" id="CHEBI:83088"/>
    </cofactor>
</comment>
<evidence type="ECO:0000256" key="2">
    <source>
        <dbReference type="ARBA" id="ARBA00007317"/>
    </source>
</evidence>
<feature type="domain" description="Peripheral subunit-binding (PSBD)" evidence="5">
    <location>
        <begin position="230"/>
        <end position="267"/>
    </location>
</feature>
<dbReference type="Proteomes" id="UP000186364">
    <property type="component" value="Unassembled WGS sequence"/>
</dbReference>
<comment type="similarity">
    <text evidence="2">Belongs to the 2-oxoacid dehydrogenase family.</text>
</comment>
<organism evidence="6 7">
    <name type="scientific">Xaviernesmea oryzae</name>
    <dbReference type="NCBI Taxonomy" id="464029"/>
    <lineage>
        <taxon>Bacteria</taxon>
        <taxon>Pseudomonadati</taxon>
        <taxon>Pseudomonadota</taxon>
        <taxon>Alphaproteobacteria</taxon>
        <taxon>Hyphomicrobiales</taxon>
        <taxon>Rhizobiaceae</taxon>
        <taxon>Rhizobium/Agrobacterium group</taxon>
        <taxon>Xaviernesmea</taxon>
    </lineage>
</organism>
<evidence type="ECO:0000256" key="1">
    <source>
        <dbReference type="ARBA" id="ARBA00001938"/>
    </source>
</evidence>
<dbReference type="Pfam" id="PF00364">
    <property type="entry name" value="Biotin_lipoyl"/>
    <property type="match status" value="2"/>
</dbReference>
<dbReference type="PANTHER" id="PTHR23151">
    <property type="entry name" value="DIHYDROLIPOAMIDE ACETYL/SUCCINYL-TRANSFERASE-RELATED"/>
    <property type="match status" value="1"/>
</dbReference>
<dbReference type="Pfam" id="PF12697">
    <property type="entry name" value="Abhydrolase_6"/>
    <property type="match status" value="1"/>
</dbReference>
<name>A0A1Q9B200_9HYPH</name>
<feature type="domain" description="Lipoyl-binding" evidence="4">
    <location>
        <begin position="113"/>
        <end position="188"/>
    </location>
</feature>
<dbReference type="CDD" id="cd06849">
    <property type="entry name" value="lipoyl_domain"/>
    <property type="match status" value="2"/>
</dbReference>
<dbReference type="PANTHER" id="PTHR23151:SF90">
    <property type="entry name" value="DIHYDROLIPOYLLYSINE-RESIDUE ACETYLTRANSFERASE COMPONENT OF PYRUVATE DEHYDROGENASE COMPLEX, MITOCHONDRIAL-RELATED"/>
    <property type="match status" value="1"/>
</dbReference>
<dbReference type="SUPFAM" id="SSF53474">
    <property type="entry name" value="alpha/beta-Hydrolases"/>
    <property type="match status" value="1"/>
</dbReference>
<evidence type="ECO:0000313" key="7">
    <source>
        <dbReference type="Proteomes" id="UP000186364"/>
    </source>
</evidence>
<accession>A0A1Q9B200</accession>
<dbReference type="InterPro" id="IPR004167">
    <property type="entry name" value="PSBD"/>
</dbReference>
<dbReference type="AlphaFoldDB" id="A0A1Q9B200"/>
<keyword evidence="3" id="KW-0450">Lipoyl</keyword>
<dbReference type="SUPFAM" id="SSF51230">
    <property type="entry name" value="Single hybrid motif"/>
    <property type="match status" value="2"/>
</dbReference>